<accession>A0A2N1MYE2</accession>
<sequence>MGFVYNRYQKGMYVNRYERPDVIEYRKQFLEEISMYQNLMPIFEGNNLNQGHSIHISNFLTNTIGRLKLNDDQIEEVGDSMHYENIDKLIEQIENWAILIFKKTHSGAIAIFVFDNSSSYRKYAGDALNANHMNLNPNNYHDRNLCGKPKGMKIILEKRGLWPSKELKAYCGNNEYNVNFQCCARHILSNQLNFLNTKLLIQEIIEAKGHKTELQRVVPLALDSVPINHIRKYARKFARYMDCYRKGLNAKQAESKQAEYTVKKFKSYRTIPNSILEDIDFLCN</sequence>
<dbReference type="AlphaFoldDB" id="A0A2N1MYE2"/>
<dbReference type="PANTHER" id="PTHR35871:SF1">
    <property type="entry name" value="CXC1-LIKE CYSTEINE CLUSTER ASSOCIATED WITH KDZ TRANSPOSASES DOMAIN-CONTAINING PROTEIN"/>
    <property type="match status" value="1"/>
</dbReference>
<name>A0A2N1MYE2_9GLOM</name>
<protein>
    <submittedName>
        <fullName evidence="1">Uncharacterized protein</fullName>
    </submittedName>
</protein>
<dbReference type="PANTHER" id="PTHR35871">
    <property type="entry name" value="EXPRESSED PROTEIN"/>
    <property type="match status" value="1"/>
</dbReference>
<reference evidence="1 2" key="1">
    <citation type="submission" date="2016-04" db="EMBL/GenBank/DDBJ databases">
        <title>Genome analyses suggest a sexual origin of heterokaryosis in a supposedly ancient asexual fungus.</title>
        <authorList>
            <person name="Ropars J."/>
            <person name="Sedzielewska K."/>
            <person name="Noel J."/>
            <person name="Charron P."/>
            <person name="Farinelli L."/>
            <person name="Marton T."/>
            <person name="Kruger M."/>
            <person name="Pelin A."/>
            <person name="Brachmann A."/>
            <person name="Corradi N."/>
        </authorList>
    </citation>
    <scope>NUCLEOTIDE SEQUENCE [LARGE SCALE GENOMIC DNA]</scope>
    <source>
        <strain evidence="1 2">C2</strain>
    </source>
</reference>
<gene>
    <name evidence="1" type="ORF">RhiirC2_784484</name>
</gene>
<reference evidence="1 2" key="2">
    <citation type="submission" date="2017-10" db="EMBL/GenBank/DDBJ databases">
        <title>Extensive intraspecific genome diversity in a model arbuscular mycorrhizal fungus.</title>
        <authorList>
            <person name="Chen E.C.H."/>
            <person name="Morin E."/>
            <person name="Baudet D."/>
            <person name="Noel J."/>
            <person name="Ndikumana S."/>
            <person name="Charron P."/>
            <person name="St-Onge C."/>
            <person name="Giorgi J."/>
            <person name="Grigoriev I.V."/>
            <person name="Roux C."/>
            <person name="Martin F.M."/>
            <person name="Corradi N."/>
        </authorList>
    </citation>
    <scope>NUCLEOTIDE SEQUENCE [LARGE SCALE GENOMIC DNA]</scope>
    <source>
        <strain evidence="1 2">C2</strain>
    </source>
</reference>
<organism evidence="1 2">
    <name type="scientific">Rhizophagus irregularis</name>
    <dbReference type="NCBI Taxonomy" id="588596"/>
    <lineage>
        <taxon>Eukaryota</taxon>
        <taxon>Fungi</taxon>
        <taxon>Fungi incertae sedis</taxon>
        <taxon>Mucoromycota</taxon>
        <taxon>Glomeromycotina</taxon>
        <taxon>Glomeromycetes</taxon>
        <taxon>Glomerales</taxon>
        <taxon>Glomeraceae</taxon>
        <taxon>Rhizophagus</taxon>
    </lineage>
</organism>
<proteinExistence type="predicted"/>
<evidence type="ECO:0000313" key="1">
    <source>
        <dbReference type="EMBL" id="PKK66657.1"/>
    </source>
</evidence>
<dbReference type="VEuPathDB" id="FungiDB:RhiirA1_449017"/>
<dbReference type="EMBL" id="LLXL01001063">
    <property type="protein sequence ID" value="PKK66657.1"/>
    <property type="molecule type" value="Genomic_DNA"/>
</dbReference>
<dbReference type="Proteomes" id="UP000233469">
    <property type="component" value="Unassembled WGS sequence"/>
</dbReference>
<evidence type="ECO:0000313" key="2">
    <source>
        <dbReference type="Proteomes" id="UP000233469"/>
    </source>
</evidence>
<comment type="caution">
    <text evidence="1">The sequence shown here is derived from an EMBL/GenBank/DDBJ whole genome shotgun (WGS) entry which is preliminary data.</text>
</comment>